<keyword evidence="4" id="KW-0812">Transmembrane</keyword>
<feature type="transmembrane region" description="Helical" evidence="4">
    <location>
        <begin position="12"/>
        <end position="30"/>
    </location>
</feature>
<dbReference type="PROSITE" id="PS50111">
    <property type="entry name" value="CHEMOTAXIS_TRANSDUC_2"/>
    <property type="match status" value="1"/>
</dbReference>
<evidence type="ECO:0000256" key="1">
    <source>
        <dbReference type="ARBA" id="ARBA00022500"/>
    </source>
</evidence>
<evidence type="ECO:0008006" key="9">
    <source>
        <dbReference type="Google" id="ProtNLM"/>
    </source>
</evidence>
<comment type="similarity">
    <text evidence="2">Belongs to the methyl-accepting chemotaxis (MCP) protein family.</text>
</comment>
<keyword evidence="8" id="KW-1185">Reference proteome</keyword>
<dbReference type="Pfam" id="PF00672">
    <property type="entry name" value="HAMP"/>
    <property type="match status" value="1"/>
</dbReference>
<dbReference type="InterPro" id="IPR004089">
    <property type="entry name" value="MCPsignal_dom"/>
</dbReference>
<keyword evidence="4" id="KW-0472">Membrane</keyword>
<feature type="domain" description="Methyl-accepting transducer" evidence="5">
    <location>
        <begin position="143"/>
        <end position="379"/>
    </location>
</feature>
<dbReference type="InterPro" id="IPR003660">
    <property type="entry name" value="HAMP_dom"/>
</dbReference>
<evidence type="ECO:0000259" key="6">
    <source>
        <dbReference type="PROSITE" id="PS50885"/>
    </source>
</evidence>
<protein>
    <recommendedName>
        <fullName evidence="9">Methyl-accepting chemotaxis protein</fullName>
    </recommendedName>
</protein>
<name>A0ABN6V439_9BACT</name>
<dbReference type="Gene3D" id="1.10.287.950">
    <property type="entry name" value="Methyl-accepting chemotaxis protein"/>
    <property type="match status" value="1"/>
</dbReference>
<keyword evidence="3" id="KW-0807">Transducer</keyword>
<keyword evidence="4" id="KW-1133">Transmembrane helix</keyword>
<evidence type="ECO:0000313" key="7">
    <source>
        <dbReference type="EMBL" id="BDU70770.1"/>
    </source>
</evidence>
<dbReference type="PANTHER" id="PTHR43531:SF11">
    <property type="entry name" value="METHYL-ACCEPTING CHEMOTAXIS PROTEIN 3"/>
    <property type="match status" value="1"/>
</dbReference>
<evidence type="ECO:0000256" key="3">
    <source>
        <dbReference type="PROSITE-ProRule" id="PRU00284"/>
    </source>
</evidence>
<dbReference type="PANTHER" id="PTHR43531">
    <property type="entry name" value="PROTEIN ICFG"/>
    <property type="match status" value="1"/>
</dbReference>
<dbReference type="CDD" id="cd06225">
    <property type="entry name" value="HAMP"/>
    <property type="match status" value="1"/>
</dbReference>
<dbReference type="PRINTS" id="PR00260">
    <property type="entry name" value="CHEMTRNSDUCR"/>
</dbReference>
<proteinExistence type="inferred from homology"/>
<feature type="transmembrane region" description="Helical" evidence="4">
    <location>
        <begin position="59"/>
        <end position="80"/>
    </location>
</feature>
<sequence length="394" mass="41590">MSWSDRLSVRGKLLLMLALPMAGYAFFNLHDTWGNYQELRAAGLVEQGLDMAQPLWRSFVFNIAASFVVWIVTFLVVYRLSLRITQPLKALAEGLQRSDLTLQLAVASEDEVGQAAAAFNAYNSRLRTIFRDLTGSSGSVASGATQLSASSEQMAATSSSLAQNSEAQRAAFERVAAAVTELSASIEQVSGNIRRSQQESEAAVAAVNLGSGAGRESAKAMEDIRTVAATMVTAVRLIQDIARQTNLLSLNAAIEAAKAGAMGKGFAVVAEEVRKLAERSGAAAREIGELIERSNASVDQGAQMVAATVDALATIESNIEGLAAMILEVGAAADEQARTSAEVAEQVDTNLERVAHNATATQEMARTVAEVAGTAAELARVADSQNHLVGQFKV</sequence>
<reference evidence="8" key="1">
    <citation type="journal article" date="2023" name="Int. J. Syst. Evol. Microbiol.">
        <title>Mesoterricola silvestris gen. nov., sp. nov., Mesoterricola sediminis sp. nov., Geothrix oryzae sp. nov., Geothrix edaphica sp. nov., Geothrix rubra sp. nov., and Geothrix limicola sp. nov., six novel members of Acidobacteriota isolated from soils.</title>
        <authorList>
            <person name="Itoh H."/>
            <person name="Sugisawa Y."/>
            <person name="Mise K."/>
            <person name="Xu Z."/>
            <person name="Kuniyasu M."/>
            <person name="Ushijima N."/>
            <person name="Kawano K."/>
            <person name="Kobayashi E."/>
            <person name="Shiratori Y."/>
            <person name="Masuda Y."/>
            <person name="Senoo K."/>
        </authorList>
    </citation>
    <scope>NUCLEOTIDE SEQUENCE [LARGE SCALE GENOMIC DNA]</scope>
    <source>
        <strain evidence="8">Red222</strain>
    </source>
</reference>
<dbReference type="InterPro" id="IPR051310">
    <property type="entry name" value="MCP_chemotaxis"/>
</dbReference>
<evidence type="ECO:0000313" key="8">
    <source>
        <dbReference type="Proteomes" id="UP001242010"/>
    </source>
</evidence>
<dbReference type="Pfam" id="PF00015">
    <property type="entry name" value="MCPsignal"/>
    <property type="match status" value="1"/>
</dbReference>
<dbReference type="InterPro" id="IPR004090">
    <property type="entry name" value="Chemotax_Me-accpt_rcpt"/>
</dbReference>
<keyword evidence="1" id="KW-0145">Chemotaxis</keyword>
<organism evidence="7 8">
    <name type="scientific">Geothrix oryzae</name>
    <dbReference type="NCBI Taxonomy" id="2927975"/>
    <lineage>
        <taxon>Bacteria</taxon>
        <taxon>Pseudomonadati</taxon>
        <taxon>Acidobacteriota</taxon>
        <taxon>Holophagae</taxon>
        <taxon>Holophagales</taxon>
        <taxon>Holophagaceae</taxon>
        <taxon>Geothrix</taxon>
    </lineage>
</organism>
<dbReference type="Proteomes" id="UP001242010">
    <property type="component" value="Chromosome"/>
</dbReference>
<dbReference type="EMBL" id="AP027079">
    <property type="protein sequence ID" value="BDU70770.1"/>
    <property type="molecule type" value="Genomic_DNA"/>
</dbReference>
<feature type="domain" description="HAMP" evidence="6">
    <location>
        <begin position="82"/>
        <end position="131"/>
    </location>
</feature>
<evidence type="ECO:0000256" key="2">
    <source>
        <dbReference type="ARBA" id="ARBA00029447"/>
    </source>
</evidence>
<dbReference type="SMART" id="SM00283">
    <property type="entry name" value="MA"/>
    <property type="match status" value="1"/>
</dbReference>
<evidence type="ECO:0000256" key="4">
    <source>
        <dbReference type="SAM" id="Phobius"/>
    </source>
</evidence>
<dbReference type="SMART" id="SM00304">
    <property type="entry name" value="HAMP"/>
    <property type="match status" value="2"/>
</dbReference>
<dbReference type="PROSITE" id="PS50885">
    <property type="entry name" value="HAMP"/>
    <property type="match status" value="1"/>
</dbReference>
<gene>
    <name evidence="7" type="ORF">GETHOR_28710</name>
</gene>
<dbReference type="SUPFAM" id="SSF58104">
    <property type="entry name" value="Methyl-accepting chemotaxis protein (MCP) signaling domain"/>
    <property type="match status" value="1"/>
</dbReference>
<accession>A0ABN6V439</accession>
<evidence type="ECO:0000259" key="5">
    <source>
        <dbReference type="PROSITE" id="PS50111"/>
    </source>
</evidence>